<feature type="region of interest" description="Disordered" evidence="1">
    <location>
        <begin position="792"/>
        <end position="867"/>
    </location>
</feature>
<proteinExistence type="predicted"/>
<evidence type="ECO:0000313" key="2">
    <source>
        <dbReference type="EMBL" id="AKU93371.1"/>
    </source>
</evidence>
<gene>
    <name evidence="2" type="ORF">AKJ09_00035</name>
</gene>
<dbReference type="STRING" id="1391654.AKJ09_00035"/>
<feature type="region of interest" description="Disordered" evidence="1">
    <location>
        <begin position="170"/>
        <end position="189"/>
    </location>
</feature>
<reference evidence="2 3" key="1">
    <citation type="submission" date="2015-08" db="EMBL/GenBank/DDBJ databases">
        <authorList>
            <person name="Babu N.S."/>
            <person name="Beckwith C.J."/>
            <person name="Beseler K.G."/>
            <person name="Brison A."/>
            <person name="Carone J.V."/>
            <person name="Caskin T.P."/>
            <person name="Diamond M."/>
            <person name="Durham M.E."/>
            <person name="Foxe J.M."/>
            <person name="Go M."/>
            <person name="Henderson B.A."/>
            <person name="Jones I.B."/>
            <person name="McGettigan J.A."/>
            <person name="Micheletti S.J."/>
            <person name="Nasrallah M.E."/>
            <person name="Ortiz D."/>
            <person name="Piller C.R."/>
            <person name="Privatt S.R."/>
            <person name="Schneider S.L."/>
            <person name="Sharp S."/>
            <person name="Smith T.C."/>
            <person name="Stanton J.D."/>
            <person name="Ullery H.E."/>
            <person name="Wilson R.J."/>
            <person name="Serrano M.G."/>
            <person name="Buck G."/>
            <person name="Lee V."/>
            <person name="Wang Y."/>
            <person name="Carvalho R."/>
            <person name="Voegtly L."/>
            <person name="Shi R."/>
            <person name="Duckworth R."/>
            <person name="Johnson A."/>
            <person name="Loviza R."/>
            <person name="Walstead R."/>
            <person name="Shah Z."/>
            <person name="Kiflezghi M."/>
            <person name="Wade K."/>
            <person name="Ball S.L."/>
            <person name="Bradley K.W."/>
            <person name="Asai D.J."/>
            <person name="Bowman C.A."/>
            <person name="Russell D.A."/>
            <person name="Pope W.H."/>
            <person name="Jacobs-Sera D."/>
            <person name="Hendrix R.W."/>
            <person name="Hatfull G.F."/>
        </authorList>
    </citation>
    <scope>NUCLEOTIDE SEQUENCE [LARGE SCALE GENOMIC DNA]</scope>
    <source>
        <strain evidence="2 3">DSM 27648</strain>
    </source>
</reference>
<feature type="compositionally biased region" description="Basic and acidic residues" evidence="1">
    <location>
        <begin position="835"/>
        <end position="859"/>
    </location>
</feature>
<protein>
    <submittedName>
        <fullName evidence="2">Uncharacterized protein</fullName>
    </submittedName>
</protein>
<feature type="region of interest" description="Disordered" evidence="1">
    <location>
        <begin position="1"/>
        <end position="43"/>
    </location>
</feature>
<dbReference type="EMBL" id="CP012333">
    <property type="protein sequence ID" value="AKU93371.1"/>
    <property type="molecule type" value="Genomic_DNA"/>
</dbReference>
<evidence type="ECO:0000256" key="1">
    <source>
        <dbReference type="SAM" id="MobiDB-lite"/>
    </source>
</evidence>
<keyword evidence="3" id="KW-1185">Reference proteome</keyword>
<feature type="compositionally biased region" description="Basic and acidic residues" evidence="1">
    <location>
        <begin position="619"/>
        <end position="630"/>
    </location>
</feature>
<feature type="region of interest" description="Disordered" evidence="1">
    <location>
        <begin position="571"/>
        <end position="631"/>
    </location>
</feature>
<dbReference type="AlphaFoldDB" id="A0A0K1PJ00"/>
<sequence>MANEFNDARTVPVPGTERTPSIPADRGPTYLVPGPNGTGSLDISGGAVPMSSNYHFGMSKEPNFTPAELPDAPDNVPGSTPITDKPASKAVFLTPEGGDGAGGMDALTMAMLAPGRTVSRAAHEERLVSPERQAAGQAALDSIGKAERAANAAEAQGYANKAAATQRVSEAQAQQGKDTSARAQQSQAKSDEYLDKMNRFSAALANEEIDPDRMWHNASTVTKVRWTLARMLGAVQQGALHLPSNQIAEQLDAMARADVDAQKANYEHKRGRLNDMRNMYSMAMEQTRNRDEAERLAHGYAITALQTQVQTVAEASQSDIVKAQAAKLDAELELRKVDRGNHENRWVPTQTSEAPNAFGLTAKDRSELLKHALTKQIDANAKHKDDKSDIQATITEQNKQFDNILNSDVLKKTGWLTGIANSTGFQRLMPESSQNAVAVDGINQQVLGSVGKQLKDSEGRIAPPVLEALHKLAVNPYDTEAVARKKVQMAKDFVNSVALQSGALVAIRPFEHVEDFTKAGVTLPGIAARAEGGPVAQGQPVLVGERGPEMVLPMGTPVAAPAPFDVGPEVPLYTQDGKRLNGRPDGVTTRERPAPAAAADIELTDEDSLPVYGANGKQLQERPLQDDRKGVPMSVPAQERLNRTRAAAARWAEPFRKTAPYRGDVEALSQPDHHEEIRKTIPRGSEDPQFDQAAAEQFRKTGAIQLTPDEARQVRTLVNGNVLTGGGRAPATAVQRFAQKTSGGQAPAPASRPQTAVQRFATKVRGGDDVVGLYDPAGQQLRVSPEGRAYYESDAEAPSGGPSLSGPAPKYSRRTVSASAPAKAAAKPRPPTLEEIARWADAETERTRMQTEAVDRGRPAVDPAPAYSQVLTPMQLARMRMEGRVP</sequence>
<organism evidence="2 3">
    <name type="scientific">Labilithrix luteola</name>
    <dbReference type="NCBI Taxonomy" id="1391654"/>
    <lineage>
        <taxon>Bacteria</taxon>
        <taxon>Pseudomonadati</taxon>
        <taxon>Myxococcota</taxon>
        <taxon>Polyangia</taxon>
        <taxon>Polyangiales</taxon>
        <taxon>Labilitrichaceae</taxon>
        <taxon>Labilithrix</taxon>
    </lineage>
</organism>
<name>A0A0K1PJ00_9BACT</name>
<feature type="compositionally biased region" description="Low complexity" evidence="1">
    <location>
        <begin position="817"/>
        <end position="827"/>
    </location>
</feature>
<dbReference type="RefSeq" id="WP_146644928.1">
    <property type="nucleotide sequence ID" value="NZ_CP012333.1"/>
</dbReference>
<feature type="compositionally biased region" description="Low complexity" evidence="1">
    <location>
        <begin position="796"/>
        <end position="809"/>
    </location>
</feature>
<dbReference type="KEGG" id="llu:AKJ09_00035"/>
<evidence type="ECO:0000313" key="3">
    <source>
        <dbReference type="Proteomes" id="UP000064967"/>
    </source>
</evidence>
<accession>A0A0K1PJ00</accession>
<dbReference type="Proteomes" id="UP000064967">
    <property type="component" value="Chromosome"/>
</dbReference>
<feature type="compositionally biased region" description="Polar residues" evidence="1">
    <location>
        <begin position="170"/>
        <end position="188"/>
    </location>
</feature>